<protein>
    <submittedName>
        <fullName evidence="2">Uncharacterized protein</fullName>
    </submittedName>
</protein>
<accession>A0A2T7F5R4</accession>
<feature type="region of interest" description="Disordered" evidence="1">
    <location>
        <begin position="1"/>
        <end position="22"/>
    </location>
</feature>
<dbReference type="Proteomes" id="UP000244336">
    <property type="component" value="Chromosome 1"/>
</dbReference>
<gene>
    <name evidence="2" type="ORF">GQ55_1G164900</name>
</gene>
<feature type="compositionally biased region" description="Gly residues" evidence="1">
    <location>
        <begin position="1"/>
        <end position="13"/>
    </location>
</feature>
<dbReference type="EMBL" id="CM009749">
    <property type="protein sequence ID" value="PUZ75405.1"/>
    <property type="molecule type" value="Genomic_DNA"/>
</dbReference>
<sequence>MELLMGGGGGEGGPPAVHAPEAGDAEPAMLLSAPEVRRRPVELMPAWAWARRRLAGLLRSAGRPRPALQMWARPRLPPAMLVLAGAARPLPHAARAAARPPPCRCSSTPMVAEARREFCGRHKLIRLRWSSFASSRKQQEVNLQIYQL</sequence>
<name>A0A2T7F5R4_9POAL</name>
<evidence type="ECO:0000313" key="2">
    <source>
        <dbReference type="EMBL" id="PUZ75405.1"/>
    </source>
</evidence>
<keyword evidence="3" id="KW-1185">Reference proteome</keyword>
<evidence type="ECO:0000313" key="3">
    <source>
        <dbReference type="Proteomes" id="UP000244336"/>
    </source>
</evidence>
<reference evidence="2 3" key="1">
    <citation type="submission" date="2018-04" db="EMBL/GenBank/DDBJ databases">
        <title>WGS assembly of Panicum hallii var. hallii HAL2.</title>
        <authorList>
            <person name="Lovell J."/>
            <person name="Jenkins J."/>
            <person name="Lowry D."/>
            <person name="Mamidi S."/>
            <person name="Sreedasyam A."/>
            <person name="Weng X."/>
            <person name="Barry K."/>
            <person name="Bonette J."/>
            <person name="Campitelli B."/>
            <person name="Daum C."/>
            <person name="Gordon S."/>
            <person name="Gould B."/>
            <person name="Lipzen A."/>
            <person name="MacQueen A."/>
            <person name="Palacio-Mejia J."/>
            <person name="Plott C."/>
            <person name="Shakirov E."/>
            <person name="Shu S."/>
            <person name="Yoshinaga Y."/>
            <person name="Zane M."/>
            <person name="Rokhsar D."/>
            <person name="Grimwood J."/>
            <person name="Schmutz J."/>
            <person name="Juenger T."/>
        </authorList>
    </citation>
    <scope>NUCLEOTIDE SEQUENCE [LARGE SCALE GENOMIC DNA]</scope>
    <source>
        <strain evidence="3">cv. HAL2</strain>
    </source>
</reference>
<dbReference type="Gramene" id="PUZ75405">
    <property type="protein sequence ID" value="PUZ75405"/>
    <property type="gene ID" value="GQ55_1G164900"/>
</dbReference>
<proteinExistence type="predicted"/>
<organism evidence="2 3">
    <name type="scientific">Panicum hallii var. hallii</name>
    <dbReference type="NCBI Taxonomy" id="1504633"/>
    <lineage>
        <taxon>Eukaryota</taxon>
        <taxon>Viridiplantae</taxon>
        <taxon>Streptophyta</taxon>
        <taxon>Embryophyta</taxon>
        <taxon>Tracheophyta</taxon>
        <taxon>Spermatophyta</taxon>
        <taxon>Magnoliopsida</taxon>
        <taxon>Liliopsida</taxon>
        <taxon>Poales</taxon>
        <taxon>Poaceae</taxon>
        <taxon>PACMAD clade</taxon>
        <taxon>Panicoideae</taxon>
        <taxon>Panicodae</taxon>
        <taxon>Paniceae</taxon>
        <taxon>Panicinae</taxon>
        <taxon>Panicum</taxon>
        <taxon>Panicum sect. Panicum</taxon>
    </lineage>
</organism>
<evidence type="ECO:0000256" key="1">
    <source>
        <dbReference type="SAM" id="MobiDB-lite"/>
    </source>
</evidence>
<dbReference type="AlphaFoldDB" id="A0A2T7F5R4"/>